<protein>
    <recommendedName>
        <fullName evidence="4">DUF4351 domain-containing protein</fullName>
    </recommendedName>
</protein>
<keyword evidence="3" id="KW-1185">Reference proteome</keyword>
<evidence type="ECO:0000313" key="3">
    <source>
        <dbReference type="Proteomes" id="UP001595823"/>
    </source>
</evidence>
<proteinExistence type="predicted"/>
<evidence type="ECO:0000256" key="1">
    <source>
        <dbReference type="SAM" id="MobiDB-lite"/>
    </source>
</evidence>
<comment type="caution">
    <text evidence="2">The sequence shown here is derived from an EMBL/GenBank/DDBJ whole genome shotgun (WGS) entry which is preliminary data.</text>
</comment>
<evidence type="ECO:0000313" key="2">
    <source>
        <dbReference type="EMBL" id="MFC4335292.1"/>
    </source>
</evidence>
<sequence length="88" mass="10268">MAMESYPYESRLLNEREKRGEQRGKKHGEAIGLLKGIRQSLIRYCEIRDVALTDDDLRKIAECDDPRQLERWQVAAFQATSRNEIFGP</sequence>
<feature type="region of interest" description="Disordered" evidence="1">
    <location>
        <begin position="1"/>
        <end position="26"/>
    </location>
</feature>
<gene>
    <name evidence="2" type="ORF">ACFPET_08790</name>
</gene>
<organism evidence="2 3">
    <name type="scientific">Salininema proteolyticum</name>
    <dbReference type="NCBI Taxonomy" id="1607685"/>
    <lineage>
        <taxon>Bacteria</taxon>
        <taxon>Bacillati</taxon>
        <taxon>Actinomycetota</taxon>
        <taxon>Actinomycetes</taxon>
        <taxon>Glycomycetales</taxon>
        <taxon>Glycomycetaceae</taxon>
        <taxon>Salininema</taxon>
    </lineage>
</organism>
<feature type="compositionally biased region" description="Basic and acidic residues" evidence="1">
    <location>
        <begin position="12"/>
        <end position="26"/>
    </location>
</feature>
<dbReference type="Proteomes" id="UP001595823">
    <property type="component" value="Unassembled WGS sequence"/>
</dbReference>
<dbReference type="EMBL" id="JBHSDK010000013">
    <property type="protein sequence ID" value="MFC4335292.1"/>
    <property type="molecule type" value="Genomic_DNA"/>
</dbReference>
<accession>A0ABV8TX82</accession>
<name>A0ABV8TX82_9ACTN</name>
<dbReference type="RefSeq" id="WP_380619904.1">
    <property type="nucleotide sequence ID" value="NZ_JBHSDK010000013.1"/>
</dbReference>
<reference evidence="3" key="1">
    <citation type="journal article" date="2019" name="Int. J. Syst. Evol. Microbiol.">
        <title>The Global Catalogue of Microorganisms (GCM) 10K type strain sequencing project: providing services to taxonomists for standard genome sequencing and annotation.</title>
        <authorList>
            <consortium name="The Broad Institute Genomics Platform"/>
            <consortium name="The Broad Institute Genome Sequencing Center for Infectious Disease"/>
            <person name="Wu L."/>
            <person name="Ma J."/>
        </authorList>
    </citation>
    <scope>NUCLEOTIDE SEQUENCE [LARGE SCALE GENOMIC DNA]</scope>
    <source>
        <strain evidence="3">IBRC-M 10908</strain>
    </source>
</reference>
<evidence type="ECO:0008006" key="4">
    <source>
        <dbReference type="Google" id="ProtNLM"/>
    </source>
</evidence>